<dbReference type="InterPro" id="IPR001763">
    <property type="entry name" value="Rhodanese-like_dom"/>
</dbReference>
<keyword evidence="2" id="KW-0677">Repeat</keyword>
<gene>
    <name evidence="4" type="ORF">DS031_20745</name>
</gene>
<sequence>MVQAFVTTKWLHTHLHDKNLVIFDCRFDLSDSELGRELFENSHLPNARYLHLEKDLSGPKEKQGGRHPLPDLHVFSEKLGHEGIDRTKTVIAYDDQDGAMAARLWWLLRFIGHDNVLILNGGFSKWVQDGYPVTKNVQQPKQTVFTPAVRKEMLVSMEEVKKKLGDKKTVLIDSRDPERYKGNVEPIDPVGGHIPHAVNLFWKENIDENGIWKSEEILRDQFSSVDKNKELVVYCGSGVTACANIIALYSVGLEAKLYAGSWSDWISYEENPIVKETTADK</sequence>
<dbReference type="OrthoDB" id="9770030at2"/>
<dbReference type="AlphaFoldDB" id="A0A366XU83"/>
<keyword evidence="5" id="KW-1185">Reference proteome</keyword>
<comment type="caution">
    <text evidence="4">The sequence shown here is derived from an EMBL/GenBank/DDBJ whole genome shotgun (WGS) entry which is preliminary data.</text>
</comment>
<proteinExistence type="predicted"/>
<evidence type="ECO:0000256" key="2">
    <source>
        <dbReference type="ARBA" id="ARBA00022737"/>
    </source>
</evidence>
<evidence type="ECO:0000256" key="1">
    <source>
        <dbReference type="ARBA" id="ARBA00022679"/>
    </source>
</evidence>
<dbReference type="SUPFAM" id="SSF52821">
    <property type="entry name" value="Rhodanese/Cell cycle control phosphatase"/>
    <property type="match status" value="2"/>
</dbReference>
<dbReference type="SMART" id="SM00450">
    <property type="entry name" value="RHOD"/>
    <property type="match status" value="2"/>
</dbReference>
<dbReference type="PANTHER" id="PTHR11364">
    <property type="entry name" value="THIOSULFATE SULFERTANSFERASE"/>
    <property type="match status" value="1"/>
</dbReference>
<dbReference type="PANTHER" id="PTHR11364:SF27">
    <property type="entry name" value="SULFURTRANSFERASE"/>
    <property type="match status" value="1"/>
</dbReference>
<dbReference type="CDD" id="cd01448">
    <property type="entry name" value="TST_Repeat_1"/>
    <property type="match status" value="1"/>
</dbReference>
<reference evidence="4 5" key="1">
    <citation type="submission" date="2018-07" db="EMBL/GenBank/DDBJ databases">
        <title>Lottiidibacillus patelloidae gen. nov., sp. nov., isolated from the intestinal tract of a marine limpet and the reclassification of B. taeanensis BH030017T, B. algicola KMM 3737T and B. hwajinpoensis SW-72T as genus Lottiidibacillus.</title>
        <authorList>
            <person name="Liu R."/>
            <person name="Huang Z."/>
        </authorList>
    </citation>
    <scope>NUCLEOTIDE SEQUENCE [LARGE SCALE GENOMIC DNA]</scope>
    <source>
        <strain evidence="4 5">BH030017</strain>
    </source>
</reference>
<dbReference type="InterPro" id="IPR045078">
    <property type="entry name" value="TST/MPST-like"/>
</dbReference>
<dbReference type="EMBL" id="QOCW01000031">
    <property type="protein sequence ID" value="RBW67703.1"/>
    <property type="molecule type" value="Genomic_DNA"/>
</dbReference>
<dbReference type="CDD" id="cd01449">
    <property type="entry name" value="TST_Repeat_2"/>
    <property type="match status" value="1"/>
</dbReference>
<feature type="domain" description="Rhodanese" evidence="3">
    <location>
        <begin position="165"/>
        <end position="274"/>
    </location>
</feature>
<evidence type="ECO:0000259" key="3">
    <source>
        <dbReference type="PROSITE" id="PS50206"/>
    </source>
</evidence>
<organism evidence="4 5">
    <name type="scientific">Bacillus taeanensis</name>
    <dbReference type="NCBI Taxonomy" id="273032"/>
    <lineage>
        <taxon>Bacteria</taxon>
        <taxon>Bacillati</taxon>
        <taxon>Bacillota</taxon>
        <taxon>Bacilli</taxon>
        <taxon>Bacillales</taxon>
        <taxon>Bacillaceae</taxon>
        <taxon>Bacillus</taxon>
    </lineage>
</organism>
<dbReference type="Pfam" id="PF00581">
    <property type="entry name" value="Rhodanese"/>
    <property type="match status" value="2"/>
</dbReference>
<dbReference type="RefSeq" id="WP_113808107.1">
    <property type="nucleotide sequence ID" value="NZ_QOCW01000031.1"/>
</dbReference>
<dbReference type="InterPro" id="IPR036873">
    <property type="entry name" value="Rhodanese-like_dom_sf"/>
</dbReference>
<evidence type="ECO:0000313" key="4">
    <source>
        <dbReference type="EMBL" id="RBW67703.1"/>
    </source>
</evidence>
<protein>
    <submittedName>
        <fullName evidence="4">Sulfurtransferase</fullName>
    </submittedName>
</protein>
<keyword evidence="1 4" id="KW-0808">Transferase</keyword>
<name>A0A366XU83_9BACI</name>
<feature type="domain" description="Rhodanese" evidence="3">
    <location>
        <begin position="16"/>
        <end position="135"/>
    </location>
</feature>
<dbReference type="Gene3D" id="3.40.250.10">
    <property type="entry name" value="Rhodanese-like domain"/>
    <property type="match status" value="2"/>
</dbReference>
<dbReference type="GO" id="GO:0004792">
    <property type="term" value="F:thiosulfate-cyanide sulfurtransferase activity"/>
    <property type="evidence" value="ECO:0007669"/>
    <property type="project" value="TreeGrafter"/>
</dbReference>
<dbReference type="PROSITE" id="PS50206">
    <property type="entry name" value="RHODANESE_3"/>
    <property type="match status" value="2"/>
</dbReference>
<accession>A0A366XU83</accession>
<dbReference type="Proteomes" id="UP000253314">
    <property type="component" value="Unassembled WGS sequence"/>
</dbReference>
<evidence type="ECO:0000313" key="5">
    <source>
        <dbReference type="Proteomes" id="UP000253314"/>
    </source>
</evidence>